<evidence type="ECO:0000313" key="9">
    <source>
        <dbReference type="Proteomes" id="UP000010799"/>
    </source>
</evidence>
<dbReference type="InterPro" id="IPR006127">
    <property type="entry name" value="ZnuA-like"/>
</dbReference>
<feature type="signal peptide" evidence="7">
    <location>
        <begin position="1"/>
        <end position="24"/>
    </location>
</feature>
<dbReference type="eggNOG" id="COG0803">
    <property type="taxonomic scope" value="Bacteria"/>
</dbReference>
<evidence type="ECO:0000256" key="6">
    <source>
        <dbReference type="RuleBase" id="RU003512"/>
    </source>
</evidence>
<sequence length="303" mass="33285">MMNYFLRILLASLTLLLPFSHAHARGKLKVIATFSVLGDMVKHVAYNDIDLKVLVGPNGDTHEYQPTPTDAKDIAKADLVIMNGAKLEGWLDRLIQSSGYKGPVVEATKGISLLTSQEEGQKAGAPDPHAWQNAANGKIYVTNIRDALIAADRAHASDYRKNAETYIKQIDAIDAWIKESIATVPEKKRIAIISHDALQYFGVAYKLKFLAAQGISTESQPSAANMAKLIKQIRKKKITAVFLENMTDSRLVKQLEKDAGAHIGGTLYTDALSDPKGPAPTYLDMFKHNVPELLKGLQQNPVR</sequence>
<gene>
    <name evidence="8" type="ordered locus">B488_07960</name>
</gene>
<dbReference type="KEGG" id="lcc:B488_07960"/>
<dbReference type="InterPro" id="IPR050492">
    <property type="entry name" value="Bact_metal-bind_prot9"/>
</dbReference>
<evidence type="ECO:0000256" key="2">
    <source>
        <dbReference type="ARBA" id="ARBA00011028"/>
    </source>
</evidence>
<dbReference type="Gene3D" id="3.40.50.1980">
    <property type="entry name" value="Nitrogenase molybdenum iron protein domain"/>
    <property type="match status" value="2"/>
</dbReference>
<dbReference type="Pfam" id="PF01297">
    <property type="entry name" value="ZnuA"/>
    <property type="match status" value="1"/>
</dbReference>
<name>L0EVT7_LIBCB</name>
<dbReference type="InterPro" id="IPR006128">
    <property type="entry name" value="Lipoprotein_PsaA-like"/>
</dbReference>
<evidence type="ECO:0000256" key="4">
    <source>
        <dbReference type="ARBA" id="ARBA00022723"/>
    </source>
</evidence>
<evidence type="ECO:0000256" key="5">
    <source>
        <dbReference type="ARBA" id="ARBA00022729"/>
    </source>
</evidence>
<dbReference type="PANTHER" id="PTHR42953:SF1">
    <property type="entry name" value="METAL-BINDING PROTEIN HI_0362-RELATED"/>
    <property type="match status" value="1"/>
</dbReference>
<keyword evidence="9" id="KW-1185">Reference proteome</keyword>
<organism evidence="8 9">
    <name type="scientific">Liberibacter crescens (strain BT-1)</name>
    <dbReference type="NCBI Taxonomy" id="1215343"/>
    <lineage>
        <taxon>Bacteria</taxon>
        <taxon>Pseudomonadati</taxon>
        <taxon>Pseudomonadota</taxon>
        <taxon>Alphaproteobacteria</taxon>
        <taxon>Hyphomicrobiales</taxon>
        <taxon>Rhizobiaceae</taxon>
        <taxon>Liberibacter</taxon>
    </lineage>
</organism>
<dbReference type="HOGENOM" id="CLU_016838_1_1_5"/>
<evidence type="ECO:0000256" key="1">
    <source>
        <dbReference type="ARBA" id="ARBA00004196"/>
    </source>
</evidence>
<evidence type="ECO:0000313" key="8">
    <source>
        <dbReference type="EMBL" id="AGA64788.1"/>
    </source>
</evidence>
<keyword evidence="5 7" id="KW-0732">Signal</keyword>
<dbReference type="GO" id="GO:0030001">
    <property type="term" value="P:metal ion transport"/>
    <property type="evidence" value="ECO:0007669"/>
    <property type="project" value="InterPro"/>
</dbReference>
<evidence type="ECO:0000256" key="3">
    <source>
        <dbReference type="ARBA" id="ARBA00022448"/>
    </source>
</evidence>
<dbReference type="STRING" id="1215343.B488_07960"/>
<keyword evidence="3 6" id="KW-0813">Transport</keyword>
<dbReference type="PRINTS" id="PR00691">
    <property type="entry name" value="ADHESINB"/>
</dbReference>
<dbReference type="Proteomes" id="UP000010799">
    <property type="component" value="Chromosome"/>
</dbReference>
<dbReference type="PRINTS" id="PR00690">
    <property type="entry name" value="ADHESNFAMILY"/>
</dbReference>
<comment type="similarity">
    <text evidence="2 6">Belongs to the bacterial solute-binding protein 9 family.</text>
</comment>
<dbReference type="PATRIC" id="fig|1215343.11.peg.819"/>
<dbReference type="InterPro" id="IPR006129">
    <property type="entry name" value="AdhesinB"/>
</dbReference>
<dbReference type="EMBL" id="CP003789">
    <property type="protein sequence ID" value="AGA64788.1"/>
    <property type="molecule type" value="Genomic_DNA"/>
</dbReference>
<dbReference type="GO" id="GO:0046872">
    <property type="term" value="F:metal ion binding"/>
    <property type="evidence" value="ECO:0007669"/>
    <property type="project" value="UniProtKB-KW"/>
</dbReference>
<comment type="subcellular location">
    <subcellularLocation>
        <location evidence="1">Cell envelope</location>
    </subcellularLocation>
</comment>
<dbReference type="GO" id="GO:0007155">
    <property type="term" value="P:cell adhesion"/>
    <property type="evidence" value="ECO:0007669"/>
    <property type="project" value="InterPro"/>
</dbReference>
<keyword evidence="4" id="KW-0479">Metal-binding</keyword>
<evidence type="ECO:0000256" key="7">
    <source>
        <dbReference type="SAM" id="SignalP"/>
    </source>
</evidence>
<dbReference type="SUPFAM" id="SSF53807">
    <property type="entry name" value="Helical backbone' metal receptor"/>
    <property type="match status" value="1"/>
</dbReference>
<dbReference type="GO" id="GO:0030313">
    <property type="term" value="C:cell envelope"/>
    <property type="evidence" value="ECO:0007669"/>
    <property type="project" value="UniProtKB-SubCell"/>
</dbReference>
<proteinExistence type="inferred from homology"/>
<feature type="chain" id="PRO_5003941241" evidence="7">
    <location>
        <begin position="25"/>
        <end position="303"/>
    </location>
</feature>
<dbReference type="CDD" id="cd01137">
    <property type="entry name" value="PsaA"/>
    <property type="match status" value="1"/>
</dbReference>
<accession>L0EVT7</accession>
<dbReference type="RefSeq" id="WP_015273215.1">
    <property type="nucleotide sequence ID" value="NC_019907.1"/>
</dbReference>
<protein>
    <submittedName>
        <fullName evidence="8">Zinc ABC transporter, periplasmic-binding protein ZnuA</fullName>
    </submittedName>
</protein>
<dbReference type="PANTHER" id="PTHR42953">
    <property type="entry name" value="HIGH-AFFINITY ZINC UPTAKE SYSTEM PROTEIN ZNUA-RELATED"/>
    <property type="match status" value="1"/>
</dbReference>
<reference evidence="8 9" key="1">
    <citation type="journal article" date="2012" name="Stand. Genomic Sci.">
        <title>Complete genome sequence of Liberibacter crescens BT-1.</title>
        <authorList>
            <person name="Leonard M.T."/>
            <person name="Fagen J.R."/>
            <person name="Davis-Richardson A.G."/>
            <person name="Davis M.J."/>
            <person name="Triplett E.W."/>
        </authorList>
    </citation>
    <scope>NUCLEOTIDE SEQUENCE [LARGE SCALE GENOMIC DNA]</scope>
    <source>
        <strain evidence="8 9">BT-1</strain>
    </source>
</reference>
<dbReference type="AlphaFoldDB" id="L0EVT7"/>